<reference evidence="1" key="1">
    <citation type="submission" date="2018-05" db="EMBL/GenBank/DDBJ databases">
        <authorList>
            <person name="Lanie J.A."/>
            <person name="Ng W.-L."/>
            <person name="Kazmierczak K.M."/>
            <person name="Andrzejewski T.M."/>
            <person name="Davidsen T.M."/>
            <person name="Wayne K.J."/>
            <person name="Tettelin H."/>
            <person name="Glass J.I."/>
            <person name="Rusch D."/>
            <person name="Podicherti R."/>
            <person name="Tsui H.-C.T."/>
            <person name="Winkler M.E."/>
        </authorList>
    </citation>
    <scope>NUCLEOTIDE SEQUENCE</scope>
</reference>
<name>A0A381TUK4_9ZZZZ</name>
<accession>A0A381TUK4</accession>
<organism evidence="1">
    <name type="scientific">marine metagenome</name>
    <dbReference type="NCBI Taxonomy" id="408172"/>
    <lineage>
        <taxon>unclassified sequences</taxon>
        <taxon>metagenomes</taxon>
        <taxon>ecological metagenomes</taxon>
    </lineage>
</organism>
<proteinExistence type="predicted"/>
<gene>
    <name evidence="1" type="ORF">METZ01_LOCUS70617</name>
</gene>
<evidence type="ECO:0000313" key="1">
    <source>
        <dbReference type="EMBL" id="SVA17763.1"/>
    </source>
</evidence>
<dbReference type="AlphaFoldDB" id="A0A381TUK4"/>
<sequence length="206" mass="21613">VVVAERASWIYALCSHDGALYDGGRYAQVWRTQDGELVNWRDNWVRALCSHAGVIYDGGDYGVWQTGTSREMGSRPGACYGFAAVGDALLDFGEYGVCDTLLGAPVAQRSASVLAMATLGGTIYDGGAGGVYETRSGETVAQRASPVMSLGVHNGVLYDATGHFQLHATLEDPQGDSPLVELDAPIHAILSLPAVLFDAVPSSGSS</sequence>
<dbReference type="EMBL" id="UINC01004912">
    <property type="protein sequence ID" value="SVA17763.1"/>
    <property type="molecule type" value="Genomic_DNA"/>
</dbReference>
<feature type="non-terminal residue" evidence="1">
    <location>
        <position position="1"/>
    </location>
</feature>
<protein>
    <submittedName>
        <fullName evidence="1">Uncharacterized protein</fullName>
    </submittedName>
</protein>